<organism evidence="3 4">
    <name type="scientific">Meiothermus hypogaeus NBRC 106114</name>
    <dbReference type="NCBI Taxonomy" id="1227553"/>
    <lineage>
        <taxon>Bacteria</taxon>
        <taxon>Thermotogati</taxon>
        <taxon>Deinococcota</taxon>
        <taxon>Deinococci</taxon>
        <taxon>Thermales</taxon>
        <taxon>Thermaceae</taxon>
        <taxon>Meiothermus</taxon>
    </lineage>
</organism>
<evidence type="ECO:0000313" key="3">
    <source>
        <dbReference type="EMBL" id="GEM84450.1"/>
    </source>
</evidence>
<dbReference type="Proteomes" id="UP000321197">
    <property type="component" value="Unassembled WGS sequence"/>
</dbReference>
<feature type="domain" description="Capsule synthesis protein CapA" evidence="2">
    <location>
        <begin position="6"/>
        <end position="251"/>
    </location>
</feature>
<dbReference type="SUPFAM" id="SSF56300">
    <property type="entry name" value="Metallo-dependent phosphatases"/>
    <property type="match status" value="1"/>
</dbReference>
<dbReference type="Gene3D" id="3.60.21.10">
    <property type="match status" value="1"/>
</dbReference>
<dbReference type="CDD" id="cd07381">
    <property type="entry name" value="MPP_CapA"/>
    <property type="match status" value="1"/>
</dbReference>
<reference evidence="3 4" key="1">
    <citation type="submission" date="2019-07" db="EMBL/GenBank/DDBJ databases">
        <title>Whole genome shotgun sequence of Meiothermus hypogaeus NBRC 106114.</title>
        <authorList>
            <person name="Hosoyama A."/>
            <person name="Uohara A."/>
            <person name="Ohji S."/>
            <person name="Ichikawa N."/>
        </authorList>
    </citation>
    <scope>NUCLEOTIDE SEQUENCE [LARGE SCALE GENOMIC DNA]</scope>
    <source>
        <strain evidence="3 4">NBRC 106114</strain>
    </source>
</reference>
<evidence type="ECO:0000259" key="2">
    <source>
        <dbReference type="SMART" id="SM00854"/>
    </source>
</evidence>
<accession>A0A511R4B2</accession>
<gene>
    <name evidence="3" type="ORF">MHY01S_26160</name>
</gene>
<dbReference type="Pfam" id="PF09587">
    <property type="entry name" value="PGA_cap"/>
    <property type="match status" value="1"/>
</dbReference>
<evidence type="ECO:0000313" key="4">
    <source>
        <dbReference type="Proteomes" id="UP000321197"/>
    </source>
</evidence>
<name>A0A511R4B2_9DEIN</name>
<comment type="caution">
    <text evidence="3">The sequence shown here is derived from an EMBL/GenBank/DDBJ whole genome shotgun (WGS) entry which is preliminary data.</text>
</comment>
<dbReference type="PANTHER" id="PTHR33393">
    <property type="entry name" value="POLYGLUTAMINE SYNTHESIS ACCESSORY PROTEIN RV0574C-RELATED"/>
    <property type="match status" value="1"/>
</dbReference>
<dbReference type="InterPro" id="IPR019079">
    <property type="entry name" value="Capsule_synth_CapA"/>
</dbReference>
<dbReference type="EMBL" id="BJXL01000101">
    <property type="protein sequence ID" value="GEM84450.1"/>
    <property type="molecule type" value="Genomic_DNA"/>
</dbReference>
<dbReference type="PANTHER" id="PTHR33393:SF11">
    <property type="entry name" value="POLYGLUTAMINE SYNTHESIS ACCESSORY PROTEIN RV0574C-RELATED"/>
    <property type="match status" value="1"/>
</dbReference>
<sequence length="326" mass="36490">MEGMVSLCLTGDLMLGRLVNEALLRYGPAYPFGNVLDEFCRADLRLVNLECVISDRGRPFSRWEKAFHFRAHPQALRALQLARIDCVVLANNHVLDYEEEAFLQMLELLQGAHIPYVGAGRNLLEARRPVLLPTQSGPVGVVAFTDNEPGWKAGPHTPGTHYLPVAPESLPVLKEQIGQARAQGARWVVVSAHWGPNMRLRPPPHFRAFAHALIEAGADVFHGHSAHVFQGLEVYRGKPILYDCGEFVDDYAVDPVLRNDWGLLYRVELEEKRIGKVELMPLYIDNCQVNLATGPTWEAIAERMQMLSAELGTPVSREGTRLWVTC</sequence>
<dbReference type="InterPro" id="IPR029052">
    <property type="entry name" value="Metallo-depent_PP-like"/>
</dbReference>
<comment type="similarity">
    <text evidence="1">Belongs to the CapA family.</text>
</comment>
<evidence type="ECO:0000256" key="1">
    <source>
        <dbReference type="ARBA" id="ARBA00005662"/>
    </source>
</evidence>
<dbReference type="AlphaFoldDB" id="A0A511R4B2"/>
<dbReference type="SMART" id="SM00854">
    <property type="entry name" value="PGA_cap"/>
    <property type="match status" value="1"/>
</dbReference>
<protein>
    <submittedName>
        <fullName evidence="3">Capsular polysaccharide biosynthesis protein</fullName>
    </submittedName>
</protein>
<proteinExistence type="inferred from homology"/>
<dbReference type="InterPro" id="IPR052169">
    <property type="entry name" value="CW_Biosynth-Accessory"/>
</dbReference>